<dbReference type="Pfam" id="PF22640">
    <property type="entry name" value="ManC_GMP_beta-helix"/>
    <property type="match status" value="1"/>
</dbReference>
<accession>A0ABP8J5Q7</accession>
<dbReference type="InterPro" id="IPR051161">
    <property type="entry name" value="Mannose-6P_isomerase_type2"/>
</dbReference>
<dbReference type="SUPFAM" id="SSF159283">
    <property type="entry name" value="Guanosine diphospho-D-mannose pyrophosphorylase/mannose-6-phosphate isomerase linker domain"/>
    <property type="match status" value="1"/>
</dbReference>
<feature type="domain" description="MannoseP isomerase/GMP-like beta-helix" evidence="3">
    <location>
        <begin position="337"/>
        <end position="387"/>
    </location>
</feature>
<feature type="domain" description="Nucleotidyl transferase" evidence="2">
    <location>
        <begin position="36"/>
        <end position="317"/>
    </location>
</feature>
<evidence type="ECO:0000259" key="3">
    <source>
        <dbReference type="Pfam" id="PF22640"/>
    </source>
</evidence>
<dbReference type="CDD" id="cd02509">
    <property type="entry name" value="GDP-M1P_Guanylyltransferase"/>
    <property type="match status" value="1"/>
</dbReference>
<reference evidence="5" key="1">
    <citation type="journal article" date="2019" name="Int. J. Syst. Evol. Microbiol.">
        <title>The Global Catalogue of Microorganisms (GCM) 10K type strain sequencing project: providing services to taxonomists for standard genome sequencing and annotation.</title>
        <authorList>
            <consortium name="The Broad Institute Genomics Platform"/>
            <consortium name="The Broad Institute Genome Sequencing Center for Infectious Disease"/>
            <person name="Wu L."/>
            <person name="Ma J."/>
        </authorList>
    </citation>
    <scope>NUCLEOTIDE SEQUENCE [LARGE SCALE GENOMIC DNA]</scope>
    <source>
        <strain evidence="5">JCM 17808</strain>
    </source>
</reference>
<evidence type="ECO:0000313" key="5">
    <source>
        <dbReference type="Proteomes" id="UP001500642"/>
    </source>
</evidence>
<dbReference type="PANTHER" id="PTHR46390">
    <property type="entry name" value="MANNOSE-1-PHOSPHATE GUANYLYLTRANSFERASE"/>
    <property type="match status" value="1"/>
</dbReference>
<keyword evidence="5" id="KW-1185">Reference proteome</keyword>
<dbReference type="SUPFAM" id="SSF53448">
    <property type="entry name" value="Nucleotide-diphospho-sugar transferases"/>
    <property type="match status" value="1"/>
</dbReference>
<comment type="caution">
    <text evidence="4">The sequence shown here is derived from an EMBL/GenBank/DDBJ whole genome shotgun (WGS) entry which is preliminary data.</text>
</comment>
<keyword evidence="4" id="KW-0548">Nucleotidyltransferase</keyword>
<keyword evidence="4" id="KW-0808">Transferase</keyword>
<dbReference type="GO" id="GO:0016779">
    <property type="term" value="F:nucleotidyltransferase activity"/>
    <property type="evidence" value="ECO:0007669"/>
    <property type="project" value="UniProtKB-KW"/>
</dbReference>
<feature type="region of interest" description="Disordered" evidence="1">
    <location>
        <begin position="1"/>
        <end position="24"/>
    </location>
</feature>
<name>A0ABP8J5Q7_9MICO</name>
<dbReference type="Gene3D" id="3.90.550.10">
    <property type="entry name" value="Spore Coat Polysaccharide Biosynthesis Protein SpsA, Chain A"/>
    <property type="match status" value="1"/>
</dbReference>
<dbReference type="Pfam" id="PF00483">
    <property type="entry name" value="NTP_transferase"/>
    <property type="match status" value="1"/>
</dbReference>
<dbReference type="PANTHER" id="PTHR46390:SF1">
    <property type="entry name" value="MANNOSE-1-PHOSPHATE GUANYLYLTRANSFERASE"/>
    <property type="match status" value="1"/>
</dbReference>
<dbReference type="InterPro" id="IPR054566">
    <property type="entry name" value="ManC/GMP-like_b-helix"/>
</dbReference>
<dbReference type="InterPro" id="IPR049577">
    <property type="entry name" value="GMPP_N"/>
</dbReference>
<evidence type="ECO:0000256" key="1">
    <source>
        <dbReference type="SAM" id="MobiDB-lite"/>
    </source>
</evidence>
<proteinExistence type="predicted"/>
<organism evidence="4 5">
    <name type="scientific">Brevibacterium pityocampae</name>
    <dbReference type="NCBI Taxonomy" id="506594"/>
    <lineage>
        <taxon>Bacteria</taxon>
        <taxon>Bacillati</taxon>
        <taxon>Actinomycetota</taxon>
        <taxon>Actinomycetes</taxon>
        <taxon>Micrococcales</taxon>
        <taxon>Brevibacteriaceae</taxon>
        <taxon>Brevibacterium</taxon>
    </lineage>
</organism>
<protein>
    <submittedName>
        <fullName evidence="4">Mannose-1-phosphate guanylyltransferase</fullName>
    </submittedName>
</protein>
<evidence type="ECO:0000259" key="2">
    <source>
        <dbReference type="Pfam" id="PF00483"/>
    </source>
</evidence>
<dbReference type="InterPro" id="IPR029044">
    <property type="entry name" value="Nucleotide-diphossugar_trans"/>
</dbReference>
<gene>
    <name evidence="4" type="ORF">GCM10023167_06740</name>
</gene>
<dbReference type="Proteomes" id="UP001500642">
    <property type="component" value="Unassembled WGS sequence"/>
</dbReference>
<sequence length="398" mass="41468">MGGMIADAPAPEPAPEPVAGAPAAPAVPLADPHFHAVIPAGGSGTRLWPVSRAHAPKFLHDVLGVGRSLLQSTWDRVEALVSPDRITVVTGAPHVQAVREQLPRLGADRILAEPSPKDSAAAIGLAAMLIADEDPDAIIGSFSADHSITNVDEFTAVIAQACAAATGGDIVTIGITPTYPATAYGYIRTGPLLALPAAPAARRALAFVEKPAAGRAREYTYSGSYRWNAGMFIARADALLAVMAEQAPELHAGLREIADAAPGAERERVLAEVWPGLEKKAIDYVVAEPAAAAGRVVVIPGDFGWDDVGDFDSVAKLRQPVRGEEHGVFSVGREVDVVDIDASGVVMSDQDRLIAIVGLHDVVVVDTADALLVAARSHAQDVKRAVARAAEIGREDVL</sequence>
<evidence type="ECO:0000313" key="4">
    <source>
        <dbReference type="EMBL" id="GAA4385204.1"/>
    </source>
</evidence>
<dbReference type="EMBL" id="BAABGL010000003">
    <property type="protein sequence ID" value="GAA4385204.1"/>
    <property type="molecule type" value="Genomic_DNA"/>
</dbReference>
<dbReference type="InterPro" id="IPR005835">
    <property type="entry name" value="NTP_transferase_dom"/>
</dbReference>